<organism evidence="1 2">
    <name type="scientific">Aquipuribacter nitratireducens</name>
    <dbReference type="NCBI Taxonomy" id="650104"/>
    <lineage>
        <taxon>Bacteria</taxon>
        <taxon>Bacillati</taxon>
        <taxon>Actinomycetota</taxon>
        <taxon>Actinomycetes</taxon>
        <taxon>Micrococcales</taxon>
        <taxon>Intrasporangiaceae</taxon>
        <taxon>Aquipuribacter</taxon>
    </lineage>
</organism>
<keyword evidence="2" id="KW-1185">Reference proteome</keyword>
<evidence type="ECO:0000313" key="2">
    <source>
        <dbReference type="Proteomes" id="UP001596122"/>
    </source>
</evidence>
<comment type="caution">
    <text evidence="1">The sequence shown here is derived from an EMBL/GenBank/DDBJ whole genome shotgun (WGS) entry which is preliminary data.</text>
</comment>
<gene>
    <name evidence="1" type="ORF">ACFPJ6_03895</name>
</gene>
<reference evidence="2" key="1">
    <citation type="journal article" date="2019" name="Int. J. Syst. Evol. Microbiol.">
        <title>The Global Catalogue of Microorganisms (GCM) 10K type strain sequencing project: providing services to taxonomists for standard genome sequencing and annotation.</title>
        <authorList>
            <consortium name="The Broad Institute Genomics Platform"/>
            <consortium name="The Broad Institute Genome Sequencing Center for Infectious Disease"/>
            <person name="Wu L."/>
            <person name="Ma J."/>
        </authorList>
    </citation>
    <scope>NUCLEOTIDE SEQUENCE [LARGE SCALE GENOMIC DNA]</scope>
    <source>
        <strain evidence="2">CCUG 43114</strain>
    </source>
</reference>
<sequence length="131" mass="14517">MTTRSKQPARTAGDLLFPCALRKTKDFTFDPLKVDLVAEAADRVTELIVVQSSPWTGSDAQIRSLQDKVHTYVSFPLDGEMARRFPESVGRPWRIVINSLSGAPDARTQSVLDMLAVRLPRHGGSLLVRVN</sequence>
<protein>
    <submittedName>
        <fullName evidence="1">DUF6572 domain-containing protein</fullName>
    </submittedName>
</protein>
<dbReference type="RefSeq" id="WP_377002418.1">
    <property type="nucleotide sequence ID" value="NZ_JBBEOG010000003.1"/>
</dbReference>
<evidence type="ECO:0000313" key="1">
    <source>
        <dbReference type="EMBL" id="MFC5379930.1"/>
    </source>
</evidence>
<dbReference type="InterPro" id="IPR046702">
    <property type="entry name" value="DUF6572"/>
</dbReference>
<proteinExistence type="predicted"/>
<accession>A0ABW0GJ21</accession>
<dbReference type="EMBL" id="JBHSLD010000004">
    <property type="protein sequence ID" value="MFC5379930.1"/>
    <property type="molecule type" value="Genomic_DNA"/>
</dbReference>
<dbReference type="Proteomes" id="UP001596122">
    <property type="component" value="Unassembled WGS sequence"/>
</dbReference>
<name>A0ABW0GJ21_9MICO</name>
<dbReference type="Pfam" id="PF20212">
    <property type="entry name" value="DUF6572"/>
    <property type="match status" value="1"/>
</dbReference>